<feature type="compositionally biased region" description="Acidic residues" evidence="12">
    <location>
        <begin position="2581"/>
        <end position="2594"/>
    </location>
</feature>
<keyword evidence="7 11" id="KW-0833">Ubl conjugation pathway</keyword>
<organism evidence="14 15">
    <name type="scientific">Cladonia borealis</name>
    <dbReference type="NCBI Taxonomy" id="184061"/>
    <lineage>
        <taxon>Eukaryota</taxon>
        <taxon>Fungi</taxon>
        <taxon>Dikarya</taxon>
        <taxon>Ascomycota</taxon>
        <taxon>Pezizomycotina</taxon>
        <taxon>Lecanoromycetes</taxon>
        <taxon>OSLEUM clade</taxon>
        <taxon>Lecanoromycetidae</taxon>
        <taxon>Lecanorales</taxon>
        <taxon>Lecanorineae</taxon>
        <taxon>Cladoniaceae</taxon>
        <taxon>Cladonia</taxon>
    </lineage>
</organism>
<dbReference type="Pfam" id="PF06025">
    <property type="entry name" value="DUF913"/>
    <property type="match status" value="1"/>
</dbReference>
<feature type="region of interest" description="Disordered" evidence="12">
    <location>
        <begin position="3131"/>
        <end position="3162"/>
    </location>
</feature>
<feature type="region of interest" description="Disordered" evidence="12">
    <location>
        <begin position="1681"/>
        <end position="1726"/>
    </location>
</feature>
<feature type="compositionally biased region" description="Polar residues" evidence="12">
    <location>
        <begin position="1711"/>
        <end position="1721"/>
    </location>
</feature>
<feature type="region of interest" description="Disordered" evidence="12">
    <location>
        <begin position="214"/>
        <end position="250"/>
    </location>
</feature>
<evidence type="ECO:0000256" key="8">
    <source>
        <dbReference type="ARBA" id="ARBA00022816"/>
    </source>
</evidence>
<dbReference type="SUPFAM" id="SSF48371">
    <property type="entry name" value="ARM repeat"/>
    <property type="match status" value="1"/>
</dbReference>
<keyword evidence="9" id="KW-0539">Nucleus</keyword>
<dbReference type="GO" id="GO:0005634">
    <property type="term" value="C:nucleus"/>
    <property type="evidence" value="ECO:0007669"/>
    <property type="project" value="UniProtKB-SubCell"/>
</dbReference>
<feature type="compositionally biased region" description="Basic and acidic residues" evidence="12">
    <location>
        <begin position="2082"/>
        <end position="2103"/>
    </location>
</feature>
<feature type="region of interest" description="Disordered" evidence="12">
    <location>
        <begin position="2034"/>
        <end position="2104"/>
    </location>
</feature>
<gene>
    <name evidence="14" type="ORF">JMJ35_003610</name>
</gene>
<proteinExistence type="inferred from homology"/>
<feature type="compositionally biased region" description="Low complexity" evidence="12">
    <location>
        <begin position="2775"/>
        <end position="2785"/>
    </location>
</feature>
<dbReference type="GO" id="GO:0000209">
    <property type="term" value="P:protein polyubiquitination"/>
    <property type="evidence" value="ECO:0007669"/>
    <property type="project" value="TreeGrafter"/>
</dbReference>
<dbReference type="InterPro" id="IPR010309">
    <property type="entry name" value="E3_Ub_ligase_DUF908"/>
</dbReference>
<keyword evidence="6" id="KW-0808">Transferase</keyword>
<evidence type="ECO:0000256" key="2">
    <source>
        <dbReference type="ARBA" id="ARBA00004123"/>
    </source>
</evidence>
<evidence type="ECO:0000259" key="13">
    <source>
        <dbReference type="PROSITE" id="PS50237"/>
    </source>
</evidence>
<comment type="catalytic activity">
    <reaction evidence="1">
        <text>S-ubiquitinyl-[E2 ubiquitin-conjugating enzyme]-L-cysteine + [acceptor protein]-L-lysine = [E2 ubiquitin-conjugating enzyme]-L-cysteine + N(6)-ubiquitinyl-[acceptor protein]-L-lysine.</text>
        <dbReference type="EC" id="2.3.2.26"/>
    </reaction>
</comment>
<feature type="compositionally biased region" description="Basic and acidic residues" evidence="12">
    <location>
        <begin position="2607"/>
        <end position="2617"/>
    </location>
</feature>
<dbReference type="InterPro" id="IPR016024">
    <property type="entry name" value="ARM-type_fold"/>
</dbReference>
<feature type="compositionally biased region" description="Basic residues" evidence="12">
    <location>
        <begin position="2712"/>
        <end position="2724"/>
    </location>
</feature>
<evidence type="ECO:0000256" key="10">
    <source>
        <dbReference type="ARBA" id="ARBA00034494"/>
    </source>
</evidence>
<dbReference type="PANTHER" id="PTHR11254:SF67">
    <property type="entry name" value="E3 UBIQUITIN-PROTEIN LIGASE HUWE1"/>
    <property type="match status" value="1"/>
</dbReference>
<dbReference type="Gene3D" id="3.30.2410.10">
    <property type="entry name" value="Hect, E3 ligase catalytic domain"/>
    <property type="match status" value="1"/>
</dbReference>
<feature type="region of interest" description="Disordered" evidence="12">
    <location>
        <begin position="3508"/>
        <end position="3546"/>
    </location>
</feature>
<feature type="compositionally biased region" description="Polar residues" evidence="12">
    <location>
        <begin position="1202"/>
        <end position="1224"/>
    </location>
</feature>
<reference evidence="14" key="1">
    <citation type="submission" date="2023-03" db="EMBL/GenBank/DDBJ databases">
        <title>Complete genome of Cladonia borealis.</title>
        <authorList>
            <person name="Park H."/>
        </authorList>
    </citation>
    <scope>NUCLEOTIDE SEQUENCE</scope>
    <source>
        <strain evidence="14">ANT050790</strain>
    </source>
</reference>
<dbReference type="SUPFAM" id="SSF56204">
    <property type="entry name" value="Hect, E3 ligase catalytic domain"/>
    <property type="match status" value="1"/>
</dbReference>
<feature type="compositionally biased region" description="Acidic residues" evidence="12">
    <location>
        <begin position="2663"/>
        <end position="2695"/>
    </location>
</feature>
<evidence type="ECO:0000256" key="1">
    <source>
        <dbReference type="ARBA" id="ARBA00000885"/>
    </source>
</evidence>
<dbReference type="InterPro" id="IPR050409">
    <property type="entry name" value="E3_ubiq-protein_ligase"/>
</dbReference>
<sequence>MGRIKKAAGPKHEATVSSAVAEFVVTASTLPISLLPRHLKTFPRRWPFPKGDLYHWIPLFNRFDAILDEFNTEYDLHNGPQVRSFGRTLLLKGVAEESKAASVTPTSETELDKLGFGPQGDRELVEVILDFSRRLLENCGNRSLYSSSERLGDLLNTTDLSLLTTTLQLAVRLAQRYHASRQRGNNASQSLNNALLASHYNIDLEKVQKLANPFTKQPPPIQAPAAVSSPSARGKEKLQNSQSQSKNSINISPNDLLALITPDAKASINGSAKHAQKGERKDMDASHWETWGSVLLAYYQPATVPKEDTKPPPTPTTTRRPSGLSRPSRLSSSDESTDSPLAGTNVKPDDPSSEGMKQVEIPYTAIVSSSLEDILKENLEFLPKDTHYELLTRLRNAHAISTSLTTRQQLVGIRLLAITNLAYIYTDATFQQKILQQDSDEPRRLQLAYQLADLVHPPGNGASGIPYRLQTQALTALEALVKQKTKAADVGTALNIHVNHGVLFYILRKAVAEMATEESDDEAIEVAKEERQEALFSLLEALPTSTARTVESLIAAGLLEILVEVLNLRTQKAERSHPKVLTFLNNFIYSSRDAMQSLANSKGLEAISDLLDYEVRSSLERAQNGEGLPEGFRTRVIDYQIPYFQQQSLKMLFKLIAHMMTNGTGNLDRLLRNLIDSPQLLNGLRTVIVNPKLFGSSVWGSAINIMSTFIHNEPTSYAVISEAGLSKGLLEAIGLRSAPEDPTKLYLNYIKEKDVFAPGLANPSASSIAKFMQDDRCASLRRVDLSQAIHEIPPASESILAVPQAFGAICLNRAGMAMFLESGALDSFFKIFESDDHIKSMAADRADLPRLLGSSFDELVRHHPTLKMPVMIAIMTMIERLGVHCETVATEKGYGSKLWLEAEDDKLIPAGNDNLSERDTMQDSRLEDDNDLIMGEASPLERENPSAAAVRHEVPVSVEAIEVDERGASSTASRMGVAMHFLSGFFENPSLCSFFIEAGGMNYILNLATTPSLQYDFNIQDASGHLARVVHIMVEQKPHLVLPSLLQRTQEAADTLGPLYSYTGEDGFFSEFTTPESKRPKGPPVNSHAPIGTTFVKSLVNVLTLCNVLFEVFSSPIFTSRANHTPFSQVNLADMYRNLIKTLSLLHRVCVWEEILLQNRIPDAWKQATKMKGIGMGSDEADEVFGFLNNSESVAPGETPRLTPNSRAPGATNESTPKSLAASTTTDEHTAVFKNVKVLCYLLSQVPSIIDLFSLNLGKALAPKRRPDAYARQNAYMVAEAMSDACLEQLNYEPPRRAASTKDRYKYWIVALTSISSLMIDGTPMDRSASQVLTLLLQAFKNGGGLEAIREVLNTLYEDVKSLSSRDRDMSEEEQVRAISANAAIKMILAFYAQITMAKSITESAQTHAITSNERDRGSPTFFSAPQFLVELRMIVLPVVRSMWDSDFVDKAQELTIKRLIDILRTILEGGEEQGAFRRGDELPPPRKAPLKVYNIHTDKVRELKELGYDSEIAREALYRCMNATPSAREYCQSLEYSGAARYPIPDYDQEKSRESATQTPRHSDAGATVPNTDNAPSATEITGPQSEFTEEMVNAILTQARNSTGALNQALASSRTTQLEGDGPTLRQSESNAEVEEASGQGFTSGLRPAPSLTLGVPPEADGDAGEEMAMSIDNIQTLNFDLPVPPHQSDPMRRISVPSGGSNRLDGHNGQQGLQQASPVTVDDLDDERSEIRKNLIDRALDVVNAHEYVTFELSDLINAATMKASDAKTMRREIGETLVQSLISLQMDDDFRPAGKKIASYANLLALVIQDPSFYEATLEVLIENLEQFLGFIKIFPNQPPDEPSPWVGQILLVIEKMLAEDVQPAQVQWAVPTDGKIPLVPILDNEPSLLPADAKLQLFDAIVEILPRIGKDESLALSVVRTLVILTRNRTLADRLSEKRNIQRLFVMIKQLANMTNDRLPSTFMLLLRHIVEDDDTIRQIMRSEIVARFETRPGRLTSTTDYVKNMYDLVLRSPRIFVEVTNEKLEISRYDSTQRPQNLQLKAEPKAETKELKPAAESDAMNQESASAGAIEEQSIDETKPPINEHREPLTQKPKVTESKAPVVEHPSGVIHYLLSELLSYKDVEDKDPTMTTKEIMAEVTTPTPPDHQITGETTNGTAATSSSTTPSPAPADFSENKKVEKPEFKIEQHPIHFYRCFILKCLTELLHCYNRTKIEFINFSRKADPKAMTPSKPRSGVLHYLLGDVIPVGTLNHEETVAYRKKNTTSNWAMSAIVSLCLRTNENGYIKKQGSIDEDDEPDLLFVRKFVLEHALKAYKDANSSEEHADVKYSRLLDIAELFNRLLQGKIVPPIGTPAPGTDGNFQKSIAKLMFEKNFISALTSSIADIDLNFPGSKRAIKYILRPLKQLTSTAVTLSQDSDISTTPGQTDDDEISTATSVSDLGEEREETPDLFRNSTLGMFEPGREEESSSDSSEGDDEMYDDEYDEGIEYEEGLERDGDDVISDEDEELGEAGHLEGLPGDAGMDVEVVIDGDDDEPSDDEDDEDQDDSEDMDDDNEIEVIDEINGDSENASLAEGEDDGWQDEDGDDIERYNEEDGFDNDLSRDPDTESAVRDIVREFGGPEAALERLQAMEDGPSDLQMDIDTGRFMDDVVHRDEEDDDEDDDDGGEEDIDDDDVIYQPEYDDEEPGMPEPPFGWDPEDELGPPRHHHHHHHHHPRRTADPWSSSFTADILSDRHMPLYRSHRPAGVSRPNDDNVNPLLQRQDRSSASRPSRALRAAGLSDSSVSVNDYWVHGMDSIRRPRGIMPGESPLSFLNNIIASVDQSGGFGFSAMGGPNGAVHLHIAGGPGGGLSLPRELQIALGVPRHAHQEPIRLDREEHRQPAAFQPTITHQRWQEEARLLYGSLYFEKASRVINTLLRVLVPPAFEKKRLEEEELKRMKEQAEKLKKEEQEARENLEKAEKEQQERERQLREAEAAREAELREQARAQEEIQGNPQETGDTEDEGAMEGVESTQNETSAEAGDREETVEPPASNEGGAAAGPSEPAERVRTTIRGRELDITGLGIDLAYLDALPEDIREEVLMSQLAIQRSQAQAAGEEPTDISREFLEALPADIREELLQQEAQDRRRREREEARRRTQAAGGGPARGAEDMDPASFLASLDPTLRQHVLMDQDEEMLAHLPEEIAAEARALGGERAMHRFPGIGRGGRSSGLVRHLLDGSRPPPPAIEKPPRRQIVQMLDKAGVATLLRLMFVPQQGSSRQSLNGILHDVSKNRQNRAEVISLLLSILQDGSADVNAVERSFAHLSLRAKQPNAQKTPQPLKRTLTGSIASTINNMEATPLMVIQQCLSALVTLTHYNPHIPSFFLTEHEVSSGMKTKANRKGKGKEKETRAAKFALNALLSLLDRKLIMESSSCMEQLSSLLQSVTHPLTILLRKDKDTEAEKLEEPKAAPSTQPEGTTAPDVVASEQPPQEADRQAGVAAEESISPMVDVQADISTEQRSPAPTADPGNTDEAKKSTEENKPGEEEKKKVRTLTPPVVPEENLRLVVNILAARECSAKTFRDTLSTINNLSGIPGAKEVFGKGLIEQAQDLGQSILQDLDDLVSQIKQAESGTDIQGIALAKFAPASSDQAKLLRVLTALDYLFDPKRNGGKTKPAAENEAHAAESSTSKEDILTSLYENATFGSLWSKLSECLGSIDQAEGMLNIATILLPLVEALMVVCKNTTLKDIPLTKAAKEFAITSPPPESYMENLFFKFTEDHRKILNELVRHNPKLMSGTFSLLVKNPKVLEFDNKRNYFTRRLHSRGTEARHPQPPLQLSVRRDQVFLDSFKFLSFKSGDEIKYGKLSIRFHGEEGVDAGGVTREWFQVLSRQMFNPDYALFVPVSSDRTTFHPNRLSTINDEHLMFFKFIGRIIGKALYEGRALDCHFSRAVYKRILGKTVSIKDMETVDVDYYKSLLWMLDNDITGALDESFSVTTNDFGVTEVVDLVENGRNIPVTEENKQEYVQRVVEHRLTGSVQAQLEQFLKGFHDIVPPELISIFNEQELELLISGLPDIDVDDWKNHTEYHNYQASSPQIQWFWRAVRSFDKEERAKLLQFVTGTSKVPLNGFGELEGMNGFSRFNIHRDYGNKDRLPSSHTCFNQLDLPEYDSYDTLRQQVYTAMTAGSEYFGFA</sequence>
<evidence type="ECO:0000313" key="14">
    <source>
        <dbReference type="EMBL" id="KAK0513888.1"/>
    </source>
</evidence>
<dbReference type="InterPro" id="IPR000569">
    <property type="entry name" value="HECT_dom"/>
</dbReference>
<feature type="region of interest" description="Disordered" evidence="12">
    <location>
        <begin position="1192"/>
        <end position="1224"/>
    </location>
</feature>
<dbReference type="GO" id="GO:0006511">
    <property type="term" value="P:ubiquitin-dependent protein catabolic process"/>
    <property type="evidence" value="ECO:0007669"/>
    <property type="project" value="TreeGrafter"/>
</dbReference>
<feature type="region of interest" description="Disordered" evidence="12">
    <location>
        <begin position="2634"/>
        <end position="2731"/>
    </location>
</feature>
<evidence type="ECO:0000256" key="4">
    <source>
        <dbReference type="ARBA" id="ARBA00012485"/>
    </source>
</evidence>
<name>A0AA39R2V8_9LECA</name>
<feature type="compositionally biased region" description="Low complexity" evidence="12">
    <location>
        <begin position="316"/>
        <end position="341"/>
    </location>
</feature>
<keyword evidence="5" id="KW-0813">Transport</keyword>
<dbReference type="EMBL" id="JAFEKC020000006">
    <property type="protein sequence ID" value="KAK0513888.1"/>
    <property type="molecule type" value="Genomic_DNA"/>
</dbReference>
<feature type="region of interest" description="Disordered" evidence="12">
    <location>
        <begin position="2748"/>
        <end position="2786"/>
    </location>
</feature>
<dbReference type="GO" id="GO:0005737">
    <property type="term" value="C:cytoplasm"/>
    <property type="evidence" value="ECO:0007669"/>
    <property type="project" value="TreeGrafter"/>
</dbReference>
<evidence type="ECO:0000256" key="5">
    <source>
        <dbReference type="ARBA" id="ARBA00022448"/>
    </source>
</evidence>
<feature type="compositionally biased region" description="Low complexity" evidence="12">
    <location>
        <begin position="239"/>
        <end position="250"/>
    </location>
</feature>
<evidence type="ECO:0000256" key="7">
    <source>
        <dbReference type="ARBA" id="ARBA00022786"/>
    </source>
</evidence>
<dbReference type="InterPro" id="IPR025527">
    <property type="entry name" value="HUWE1/Rev1_UBM"/>
</dbReference>
<evidence type="ECO:0000256" key="3">
    <source>
        <dbReference type="ARBA" id="ARBA00004906"/>
    </source>
</evidence>
<dbReference type="GO" id="GO:0061630">
    <property type="term" value="F:ubiquitin protein ligase activity"/>
    <property type="evidence" value="ECO:0007669"/>
    <property type="project" value="UniProtKB-EC"/>
</dbReference>
<dbReference type="SMART" id="SM00119">
    <property type="entry name" value="HECTc"/>
    <property type="match status" value="1"/>
</dbReference>
<dbReference type="PROSITE" id="PS50237">
    <property type="entry name" value="HECT"/>
    <property type="match status" value="1"/>
</dbReference>
<feature type="compositionally biased region" description="Basic and acidic residues" evidence="12">
    <location>
        <begin position="3131"/>
        <end position="3145"/>
    </location>
</feature>
<dbReference type="FunFam" id="3.90.1750.10:FF:000003">
    <property type="entry name" value="E3 ubiquitin-protein ligase UPL1"/>
    <property type="match status" value="1"/>
</dbReference>
<feature type="region of interest" description="Disordered" evidence="12">
    <location>
        <begin position="1614"/>
        <end position="1666"/>
    </location>
</feature>
<keyword evidence="8" id="KW-0509">mRNA transport</keyword>
<feature type="region of interest" description="Disordered" evidence="12">
    <location>
        <begin position="2418"/>
        <end position="2617"/>
    </location>
</feature>
<dbReference type="Gene3D" id="3.90.1750.10">
    <property type="entry name" value="Hect, E3 ligase catalytic domains"/>
    <property type="match status" value="1"/>
</dbReference>
<dbReference type="Pfam" id="PF06012">
    <property type="entry name" value="DUF908"/>
    <property type="match status" value="1"/>
</dbReference>
<evidence type="ECO:0000256" key="9">
    <source>
        <dbReference type="ARBA" id="ARBA00023242"/>
    </source>
</evidence>
<feature type="domain" description="HECT" evidence="13">
    <location>
        <begin position="3849"/>
        <end position="4185"/>
    </location>
</feature>
<feature type="compositionally biased region" description="Low complexity" evidence="12">
    <location>
        <begin position="3037"/>
        <end position="3052"/>
    </location>
</feature>
<feature type="compositionally biased region" description="Polar residues" evidence="12">
    <location>
        <begin position="2035"/>
        <end position="2045"/>
    </location>
</feature>
<dbReference type="FunFam" id="3.30.2160.10:FF:000001">
    <property type="entry name" value="E3 ubiquitin-protein ligase NEDD4-like"/>
    <property type="match status" value="1"/>
</dbReference>
<feature type="compositionally biased region" description="Basic and acidic residues" evidence="12">
    <location>
        <begin position="3523"/>
        <end position="3540"/>
    </location>
</feature>
<dbReference type="FunFam" id="3.30.2410.10:FF:000004">
    <property type="entry name" value="E3 ubiquitin-protein ligase HUWE1, variant"/>
    <property type="match status" value="1"/>
</dbReference>
<feature type="compositionally biased region" description="Low complexity" evidence="12">
    <location>
        <begin position="2163"/>
        <end position="2172"/>
    </location>
</feature>
<feature type="compositionally biased region" description="Acidic residues" evidence="12">
    <location>
        <begin position="2479"/>
        <end position="2516"/>
    </location>
</feature>
<accession>A0AA39R2V8</accession>
<comment type="caution">
    <text evidence="14">The sequence shown here is derived from an EMBL/GenBank/DDBJ whole genome shotgun (WGS) entry which is preliminary data.</text>
</comment>
<dbReference type="InterPro" id="IPR010314">
    <property type="entry name" value="E3_Ub_ligase_DUF913"/>
</dbReference>
<dbReference type="Gene3D" id="3.30.2160.10">
    <property type="entry name" value="Hect, E3 ligase catalytic domain"/>
    <property type="match status" value="1"/>
</dbReference>
<evidence type="ECO:0000256" key="6">
    <source>
        <dbReference type="ARBA" id="ARBA00022679"/>
    </source>
</evidence>
<evidence type="ECO:0000313" key="15">
    <source>
        <dbReference type="Proteomes" id="UP001166286"/>
    </source>
</evidence>
<dbReference type="Pfam" id="PF14377">
    <property type="entry name" value="UBM"/>
    <property type="match status" value="3"/>
</dbReference>
<feature type="region of interest" description="Disordered" evidence="12">
    <location>
        <begin position="2145"/>
        <end position="2183"/>
    </location>
</feature>
<dbReference type="GO" id="GO:0051028">
    <property type="term" value="P:mRNA transport"/>
    <property type="evidence" value="ECO:0007669"/>
    <property type="project" value="UniProtKB-KW"/>
</dbReference>
<comment type="similarity">
    <text evidence="10">Belongs to the UPL family. TOM1/PTR1 subfamily.</text>
</comment>
<dbReference type="Pfam" id="PF00632">
    <property type="entry name" value="HECT"/>
    <property type="match status" value="1"/>
</dbReference>
<protein>
    <recommendedName>
        <fullName evidence="4">HECT-type E3 ubiquitin transferase</fullName>
        <ecNumber evidence="4">2.3.2.26</ecNumber>
    </recommendedName>
</protein>
<feature type="active site" description="Glycyl thioester intermediate" evidence="11">
    <location>
        <position position="4152"/>
    </location>
</feature>
<feature type="compositionally biased region" description="Basic and acidic residues" evidence="12">
    <location>
        <begin position="2048"/>
        <end position="2061"/>
    </location>
</feature>
<feature type="compositionally biased region" description="Basic and acidic residues" evidence="12">
    <location>
        <begin position="2650"/>
        <end position="2662"/>
    </location>
</feature>
<comment type="pathway">
    <text evidence="3">Protein modification; protein ubiquitination.</text>
</comment>
<evidence type="ECO:0000256" key="12">
    <source>
        <dbReference type="SAM" id="MobiDB-lite"/>
    </source>
</evidence>
<dbReference type="PANTHER" id="PTHR11254">
    <property type="entry name" value="HECT DOMAIN UBIQUITIN-PROTEIN LIGASE"/>
    <property type="match status" value="1"/>
</dbReference>
<dbReference type="Proteomes" id="UP001166286">
    <property type="component" value="Unassembled WGS sequence"/>
</dbReference>
<feature type="region of interest" description="Disordered" evidence="12">
    <location>
        <begin position="3451"/>
        <end position="3491"/>
    </location>
</feature>
<keyword evidence="15" id="KW-1185">Reference proteome</keyword>
<feature type="compositionally biased region" description="Polar residues" evidence="12">
    <location>
        <begin position="1570"/>
        <end position="1585"/>
    </location>
</feature>
<feature type="region of interest" description="Disordered" evidence="12">
    <location>
        <begin position="302"/>
        <end position="358"/>
    </location>
</feature>
<feature type="compositionally biased region" description="Polar residues" evidence="12">
    <location>
        <begin position="2418"/>
        <end position="2432"/>
    </location>
</feature>
<dbReference type="CDD" id="cd00078">
    <property type="entry name" value="HECTc"/>
    <property type="match status" value="1"/>
</dbReference>
<feature type="compositionally biased region" description="Basic and acidic residues" evidence="12">
    <location>
        <begin position="2953"/>
        <end position="2997"/>
    </location>
</feature>
<dbReference type="InterPro" id="IPR035983">
    <property type="entry name" value="Hect_E3_ubiquitin_ligase"/>
</dbReference>
<feature type="region of interest" description="Disordered" evidence="12">
    <location>
        <begin position="2953"/>
        <end position="3057"/>
    </location>
</feature>
<feature type="compositionally biased region" description="Acidic residues" evidence="12">
    <location>
        <begin position="2534"/>
        <end position="2572"/>
    </location>
</feature>
<dbReference type="EC" id="2.3.2.26" evidence="4"/>
<evidence type="ECO:0000256" key="11">
    <source>
        <dbReference type="PROSITE-ProRule" id="PRU00104"/>
    </source>
</evidence>
<comment type="subcellular location">
    <subcellularLocation>
        <location evidence="2">Nucleus</location>
    </subcellularLocation>
</comment>
<feature type="region of interest" description="Disordered" evidence="12">
    <location>
        <begin position="1543"/>
        <end position="1585"/>
    </location>
</feature>